<organism evidence="2 3">
    <name type="scientific">Caenorhabditis angaria</name>
    <dbReference type="NCBI Taxonomy" id="860376"/>
    <lineage>
        <taxon>Eukaryota</taxon>
        <taxon>Metazoa</taxon>
        <taxon>Ecdysozoa</taxon>
        <taxon>Nematoda</taxon>
        <taxon>Chromadorea</taxon>
        <taxon>Rhabditida</taxon>
        <taxon>Rhabditina</taxon>
        <taxon>Rhabditomorpha</taxon>
        <taxon>Rhabditoidea</taxon>
        <taxon>Rhabditidae</taxon>
        <taxon>Peloderinae</taxon>
        <taxon>Caenorhabditis</taxon>
    </lineage>
</organism>
<dbReference type="SMART" id="SM00256">
    <property type="entry name" value="FBOX"/>
    <property type="match status" value="1"/>
</dbReference>
<reference evidence="2" key="1">
    <citation type="submission" date="2022-11" db="EMBL/GenBank/DDBJ databases">
        <authorList>
            <person name="Kikuchi T."/>
        </authorList>
    </citation>
    <scope>NUCLEOTIDE SEQUENCE</scope>
    <source>
        <strain evidence="2">PS1010</strain>
    </source>
</reference>
<dbReference type="Proteomes" id="UP001152747">
    <property type="component" value="Unassembled WGS sequence"/>
</dbReference>
<sequence>MSGMDIDCENKTSTTITDIPIEIVEQIHTYLKSNDIVRLRGVSNSFQEFVDSLDRTESLNNSRVNQILHLTIRNNTIQVMNEDTPKYQNDPVKYPPEDFQFLPITGIRQLNWYRPIWLEYESSTILESSLDVTDFLEKTQDLLILNVLNTTDPISLKYNPTFGMRDSDSVYLTLNGNISFYKKSILSTILHKTQKFGYVYIDSDREIERDFDEDDYEGIEMFLKTKNSNPRKIMTLNFGTCPESVCDKLIELLHKWFGHGETEPGEIRNGQNILVFYDYDLDD</sequence>
<comment type="caution">
    <text evidence="2">The sequence shown here is derived from an EMBL/GenBank/DDBJ whole genome shotgun (WGS) entry which is preliminary data.</text>
</comment>
<accession>A0A9P1J6M4</accession>
<dbReference type="EMBL" id="CANHGI010000006">
    <property type="protein sequence ID" value="CAI5456615.1"/>
    <property type="molecule type" value="Genomic_DNA"/>
</dbReference>
<evidence type="ECO:0000313" key="3">
    <source>
        <dbReference type="Proteomes" id="UP001152747"/>
    </source>
</evidence>
<dbReference type="PROSITE" id="PS50181">
    <property type="entry name" value="FBOX"/>
    <property type="match status" value="1"/>
</dbReference>
<name>A0A9P1J6M4_9PELO</name>
<proteinExistence type="predicted"/>
<dbReference type="InterPro" id="IPR001810">
    <property type="entry name" value="F-box_dom"/>
</dbReference>
<protein>
    <recommendedName>
        <fullName evidence="1">F-box domain-containing protein</fullName>
    </recommendedName>
</protein>
<gene>
    <name evidence="2" type="ORF">CAMP_LOCUS19252</name>
</gene>
<evidence type="ECO:0000313" key="2">
    <source>
        <dbReference type="EMBL" id="CAI5456615.1"/>
    </source>
</evidence>
<dbReference type="AlphaFoldDB" id="A0A9P1J6M4"/>
<dbReference type="InterPro" id="IPR036047">
    <property type="entry name" value="F-box-like_dom_sf"/>
</dbReference>
<evidence type="ECO:0000259" key="1">
    <source>
        <dbReference type="PROSITE" id="PS50181"/>
    </source>
</evidence>
<dbReference type="SUPFAM" id="SSF81383">
    <property type="entry name" value="F-box domain"/>
    <property type="match status" value="1"/>
</dbReference>
<keyword evidence="3" id="KW-1185">Reference proteome</keyword>
<dbReference type="Pfam" id="PF00646">
    <property type="entry name" value="F-box"/>
    <property type="match status" value="1"/>
</dbReference>
<feature type="domain" description="F-box" evidence="1">
    <location>
        <begin position="13"/>
        <end position="59"/>
    </location>
</feature>